<evidence type="ECO:0000256" key="1">
    <source>
        <dbReference type="ARBA" id="ARBA00001412"/>
    </source>
</evidence>
<comment type="catalytic activity">
    <reaction evidence="1">
        <text>Hydrolysis of terminal non-reducing beta-D-galactose residues in beta-D-galactosides.</text>
        <dbReference type="EC" id="3.2.1.23"/>
    </reaction>
</comment>
<evidence type="ECO:0000256" key="6">
    <source>
        <dbReference type="ARBA" id="ARBA00032230"/>
    </source>
</evidence>
<dbReference type="GO" id="GO:0004565">
    <property type="term" value="F:beta-galactosidase activity"/>
    <property type="evidence" value="ECO:0007669"/>
    <property type="project" value="UniProtKB-EC"/>
</dbReference>
<dbReference type="EC" id="3.2.1.23" evidence="3"/>
<comment type="caution">
    <text evidence="8">The sequence shown here is derived from an EMBL/GenBank/DDBJ whole genome shotgun (WGS) entry which is preliminary data.</text>
</comment>
<dbReference type="InterPro" id="IPR013783">
    <property type="entry name" value="Ig-like_fold"/>
</dbReference>
<dbReference type="InterPro" id="IPR006102">
    <property type="entry name" value="Ig-like_GH2"/>
</dbReference>
<dbReference type="InterPro" id="IPR006104">
    <property type="entry name" value="Glyco_hydro_2_N"/>
</dbReference>
<evidence type="ECO:0000259" key="7">
    <source>
        <dbReference type="SMART" id="SM01038"/>
    </source>
</evidence>
<dbReference type="Gene3D" id="2.60.40.10">
    <property type="entry name" value="Immunoglobulins"/>
    <property type="match status" value="2"/>
</dbReference>
<organism evidence="8 9">
    <name type="scientific">Dactylonectria macrodidyma</name>
    <dbReference type="NCBI Taxonomy" id="307937"/>
    <lineage>
        <taxon>Eukaryota</taxon>
        <taxon>Fungi</taxon>
        <taxon>Dikarya</taxon>
        <taxon>Ascomycota</taxon>
        <taxon>Pezizomycotina</taxon>
        <taxon>Sordariomycetes</taxon>
        <taxon>Hypocreomycetidae</taxon>
        <taxon>Hypocreales</taxon>
        <taxon>Nectriaceae</taxon>
        <taxon>Dactylonectria</taxon>
    </lineage>
</organism>
<dbReference type="SUPFAM" id="SSF74650">
    <property type="entry name" value="Galactose mutarotase-like"/>
    <property type="match status" value="1"/>
</dbReference>
<name>A0A9P9F6W5_9HYPO</name>
<dbReference type="GO" id="GO:0030246">
    <property type="term" value="F:carbohydrate binding"/>
    <property type="evidence" value="ECO:0007669"/>
    <property type="project" value="InterPro"/>
</dbReference>
<dbReference type="SMART" id="SM01038">
    <property type="entry name" value="Bgal_small_N"/>
    <property type="match status" value="1"/>
</dbReference>
<sequence length="1017" mass="116076">MSFPDSQPDWSNLRVLHRNTLPPRAHFFSYASEEAALSFDREQSEYYSLNGSWKFRHQTSPFEALDWGEEDPATWDNIQVPGMWQLQGYGRPLYSNVNYPFPVDPPRVPYLNETGSYWRKFAIPVRWKGQQIRLRFEGVDSAFHVWVNGQECGYSQGSRNASEFDISSLLNLSLAENTLAVRVYEFCDGSYIERQDQWLLSGIFRDVYLVAFPEVAITDFSATPEVNACFTKATLRISVKVQGESKGTVTTKLYKPSGDLFDNSAFRPGDDHEVAVGSNDLKLWSAEEPFLYTLTLSFDGRSISQRIGFRRIEQKDSNFHVNGKPIIFYGVNRHEHHHLHGRAVPYEAMRADLLLMKRSNINAIRCSHQPNDPRFYQLCDELGLYVMAEADLEAHGFISIEKPKVPNQHQLARFDIMIQAFALSAKWVSDNPDWREAYLDRAVQLVERFKNHASIIMWSLGNEASYGGNLAEMYHWIKKSDPSRLIHYEGDREAKTADLYSVMYTPPEELKLLASKRPDRPLIQCEFGHAMGNGPGGLKDYIKAFRSEKLLQGGFVWEWSNHGLLKKDGNVSYYAFGGDYGDWPNDADFVLDGLVWSDHTENPGLTEYKKAIEPVTVELEGKELRITNHYDFINLDHLSVTWYLASESGNTEPMNWTLQEVKPGQSVLIDTPVHLECSLGETWLTINFRLKNDEAWAPKGHEVAFSQIPLFRPQNLPLEPFPSSESLTVQKYAGRLFFNTSSVTRPFSFDLIRGTLEWTAPNGRVITKGPELGIYRPLTQNDKGSRGDGSEWKRLYLGAAKMHVQGITWKVNDDWTIHLEATVRVAPPILDWACIATMTYTVTPTAIQIDVKGSFNGDHPEFIPRLGLTMPLSKDFDQATWFGRGPGESYLDKKEACRFGVWSASLDQLQTMYEWPQEHGNRSDVRWVRLLSEQSNAGLEVRMTSPFNFSLRKHSIAELDRAQHPHELQEDSVNFLNLDYAQHGLGTGSCGPPPFEQYRLRAGPFEFSTRLSLLKLD</sequence>
<evidence type="ECO:0000256" key="5">
    <source>
        <dbReference type="ARBA" id="ARBA00023295"/>
    </source>
</evidence>
<dbReference type="Pfam" id="PF16353">
    <property type="entry name" value="LacZ_4"/>
    <property type="match status" value="1"/>
</dbReference>
<evidence type="ECO:0000313" key="9">
    <source>
        <dbReference type="Proteomes" id="UP000738349"/>
    </source>
</evidence>
<dbReference type="PANTHER" id="PTHR46323:SF2">
    <property type="entry name" value="BETA-GALACTOSIDASE"/>
    <property type="match status" value="1"/>
</dbReference>
<dbReference type="InterPro" id="IPR006103">
    <property type="entry name" value="Glyco_hydro_2_cat"/>
</dbReference>
<dbReference type="Pfam" id="PF00703">
    <property type="entry name" value="Glyco_hydro_2"/>
    <property type="match status" value="1"/>
</dbReference>
<dbReference type="Gene3D" id="3.20.20.80">
    <property type="entry name" value="Glycosidases"/>
    <property type="match status" value="1"/>
</dbReference>
<dbReference type="Pfam" id="PF02929">
    <property type="entry name" value="Bgal_small_N"/>
    <property type="match status" value="1"/>
</dbReference>
<keyword evidence="9" id="KW-1185">Reference proteome</keyword>
<evidence type="ECO:0000256" key="3">
    <source>
        <dbReference type="ARBA" id="ARBA00012756"/>
    </source>
</evidence>
<evidence type="ECO:0000313" key="8">
    <source>
        <dbReference type="EMBL" id="KAH7153480.1"/>
    </source>
</evidence>
<protein>
    <recommendedName>
        <fullName evidence="3">beta-galactosidase</fullName>
        <ecNumber evidence="3">3.2.1.23</ecNumber>
    </recommendedName>
    <alternativeName>
        <fullName evidence="6">Lactase</fullName>
    </alternativeName>
</protein>
<dbReference type="InterPro" id="IPR050347">
    <property type="entry name" value="Bact_Beta-galactosidase"/>
</dbReference>
<dbReference type="OrthoDB" id="408320at2759"/>
<proteinExistence type="inferred from homology"/>
<dbReference type="PANTHER" id="PTHR46323">
    <property type="entry name" value="BETA-GALACTOSIDASE"/>
    <property type="match status" value="1"/>
</dbReference>
<keyword evidence="5" id="KW-0326">Glycosidase</keyword>
<dbReference type="GO" id="GO:0009341">
    <property type="term" value="C:beta-galactosidase complex"/>
    <property type="evidence" value="ECO:0007669"/>
    <property type="project" value="InterPro"/>
</dbReference>
<dbReference type="SUPFAM" id="SSF51445">
    <property type="entry name" value="(Trans)glycosidases"/>
    <property type="match status" value="1"/>
</dbReference>
<dbReference type="SUPFAM" id="SSF49785">
    <property type="entry name" value="Galactose-binding domain-like"/>
    <property type="match status" value="1"/>
</dbReference>
<feature type="domain" description="Beta galactosidase small chain/" evidence="7">
    <location>
        <begin position="742"/>
        <end position="1012"/>
    </location>
</feature>
<dbReference type="EMBL" id="JAGMUV010000006">
    <property type="protein sequence ID" value="KAH7153480.1"/>
    <property type="molecule type" value="Genomic_DNA"/>
</dbReference>
<reference evidence="8" key="1">
    <citation type="journal article" date="2021" name="Nat. Commun.">
        <title>Genetic determinants of endophytism in the Arabidopsis root mycobiome.</title>
        <authorList>
            <person name="Mesny F."/>
            <person name="Miyauchi S."/>
            <person name="Thiergart T."/>
            <person name="Pickel B."/>
            <person name="Atanasova L."/>
            <person name="Karlsson M."/>
            <person name="Huettel B."/>
            <person name="Barry K.W."/>
            <person name="Haridas S."/>
            <person name="Chen C."/>
            <person name="Bauer D."/>
            <person name="Andreopoulos W."/>
            <person name="Pangilinan J."/>
            <person name="LaButti K."/>
            <person name="Riley R."/>
            <person name="Lipzen A."/>
            <person name="Clum A."/>
            <person name="Drula E."/>
            <person name="Henrissat B."/>
            <person name="Kohler A."/>
            <person name="Grigoriev I.V."/>
            <person name="Martin F.M."/>
            <person name="Hacquard S."/>
        </authorList>
    </citation>
    <scope>NUCLEOTIDE SEQUENCE</scope>
    <source>
        <strain evidence="8">MPI-CAGE-AT-0147</strain>
    </source>
</reference>
<dbReference type="AlphaFoldDB" id="A0A9P9F6W5"/>
<dbReference type="Pfam" id="PF02837">
    <property type="entry name" value="Glyco_hydro_2_N"/>
    <property type="match status" value="1"/>
</dbReference>
<dbReference type="SUPFAM" id="SSF49303">
    <property type="entry name" value="beta-Galactosidase/glucuronidase domain"/>
    <property type="match status" value="2"/>
</dbReference>
<dbReference type="InterPro" id="IPR036156">
    <property type="entry name" value="Beta-gal/glucu_dom_sf"/>
</dbReference>
<dbReference type="InterPro" id="IPR004199">
    <property type="entry name" value="B-gal_small/dom_5"/>
</dbReference>
<dbReference type="PRINTS" id="PR00132">
    <property type="entry name" value="GLHYDRLASE2"/>
</dbReference>
<dbReference type="InterPro" id="IPR023232">
    <property type="entry name" value="Glyco_hydro_2_AS"/>
</dbReference>
<dbReference type="Pfam" id="PF02836">
    <property type="entry name" value="Glyco_hydro_2_C"/>
    <property type="match status" value="1"/>
</dbReference>
<dbReference type="InterPro" id="IPR006101">
    <property type="entry name" value="Glyco_hydro_2"/>
</dbReference>
<dbReference type="InterPro" id="IPR032312">
    <property type="entry name" value="LacZ_4"/>
</dbReference>
<keyword evidence="4" id="KW-0378">Hydrolase</keyword>
<dbReference type="InterPro" id="IPR014718">
    <property type="entry name" value="GH-type_carb-bd"/>
</dbReference>
<evidence type="ECO:0000256" key="2">
    <source>
        <dbReference type="ARBA" id="ARBA00007401"/>
    </source>
</evidence>
<dbReference type="GO" id="GO:0005990">
    <property type="term" value="P:lactose catabolic process"/>
    <property type="evidence" value="ECO:0007669"/>
    <property type="project" value="TreeGrafter"/>
</dbReference>
<dbReference type="PROSITE" id="PS00608">
    <property type="entry name" value="GLYCOSYL_HYDROL_F2_2"/>
    <property type="match status" value="1"/>
</dbReference>
<dbReference type="InterPro" id="IPR011013">
    <property type="entry name" value="Gal_mutarotase_sf_dom"/>
</dbReference>
<evidence type="ECO:0000256" key="4">
    <source>
        <dbReference type="ARBA" id="ARBA00022801"/>
    </source>
</evidence>
<dbReference type="InterPro" id="IPR008979">
    <property type="entry name" value="Galactose-bd-like_sf"/>
</dbReference>
<gene>
    <name evidence="8" type="ORF">EDB81DRAFT_932033</name>
</gene>
<dbReference type="InterPro" id="IPR017853">
    <property type="entry name" value="GH"/>
</dbReference>
<dbReference type="Proteomes" id="UP000738349">
    <property type="component" value="Unassembled WGS sequence"/>
</dbReference>
<dbReference type="Gene3D" id="2.60.120.260">
    <property type="entry name" value="Galactose-binding domain-like"/>
    <property type="match status" value="1"/>
</dbReference>
<comment type="similarity">
    <text evidence="2">Belongs to the glycosyl hydrolase 2 family.</text>
</comment>
<dbReference type="Gene3D" id="2.70.98.10">
    <property type="match status" value="1"/>
</dbReference>
<accession>A0A9P9F6W5</accession>